<dbReference type="GO" id="GO:0016887">
    <property type="term" value="F:ATP hydrolysis activity"/>
    <property type="evidence" value="ECO:0007669"/>
    <property type="project" value="InterPro"/>
</dbReference>
<dbReference type="OrthoDB" id="9780149at2"/>
<dbReference type="CDD" id="cd00009">
    <property type="entry name" value="AAA"/>
    <property type="match status" value="1"/>
</dbReference>
<feature type="compositionally biased region" description="Pro residues" evidence="1">
    <location>
        <begin position="400"/>
        <end position="412"/>
    </location>
</feature>
<dbReference type="PANTHER" id="PTHR35894">
    <property type="entry name" value="GENERAL SECRETION PATHWAY PROTEIN A-RELATED"/>
    <property type="match status" value="1"/>
</dbReference>
<keyword evidence="4" id="KW-1185">Reference proteome</keyword>
<feature type="compositionally biased region" description="Low complexity" evidence="1">
    <location>
        <begin position="369"/>
        <end position="383"/>
    </location>
</feature>
<dbReference type="InterPro" id="IPR049945">
    <property type="entry name" value="AAA_22"/>
</dbReference>
<dbReference type="Proteomes" id="UP000246569">
    <property type="component" value="Unassembled WGS sequence"/>
</dbReference>
<proteinExistence type="predicted"/>
<feature type="domain" description="ORC1/DEAH AAA+ ATPase" evidence="2">
    <location>
        <begin position="41"/>
        <end position="169"/>
    </location>
</feature>
<evidence type="ECO:0000313" key="3">
    <source>
        <dbReference type="EMBL" id="PWV61669.1"/>
    </source>
</evidence>
<evidence type="ECO:0000259" key="2">
    <source>
        <dbReference type="Pfam" id="PF13401"/>
    </source>
</evidence>
<feature type="compositionally biased region" description="Low complexity" evidence="1">
    <location>
        <begin position="390"/>
        <end position="399"/>
    </location>
</feature>
<feature type="compositionally biased region" description="Low complexity" evidence="1">
    <location>
        <begin position="470"/>
        <end position="492"/>
    </location>
</feature>
<dbReference type="RefSeq" id="WP_110018456.1">
    <property type="nucleotide sequence ID" value="NZ_QGTJ01000005.1"/>
</dbReference>
<dbReference type="InterPro" id="IPR052026">
    <property type="entry name" value="ExeA_AAA_ATPase_DNA-bind"/>
</dbReference>
<reference evidence="3 4" key="1">
    <citation type="submission" date="2018-05" db="EMBL/GenBank/DDBJ databases">
        <title>Genomic Encyclopedia of Type Strains, Phase IV (KMG-IV): sequencing the most valuable type-strain genomes for metagenomic binning, comparative biology and taxonomic classification.</title>
        <authorList>
            <person name="Goeker M."/>
        </authorList>
    </citation>
    <scope>NUCLEOTIDE SEQUENCE [LARGE SCALE GENOMIC DNA]</scope>
    <source>
        <strain evidence="3 4">DSM 23606</strain>
    </source>
</reference>
<dbReference type="InterPro" id="IPR027417">
    <property type="entry name" value="P-loop_NTPase"/>
</dbReference>
<comment type="caution">
    <text evidence="3">The sequence shown here is derived from an EMBL/GenBank/DDBJ whole genome shotgun (WGS) entry which is preliminary data.</text>
</comment>
<dbReference type="SUPFAM" id="SSF52540">
    <property type="entry name" value="P-loop containing nucleoside triphosphate hydrolases"/>
    <property type="match status" value="1"/>
</dbReference>
<dbReference type="Pfam" id="PF13401">
    <property type="entry name" value="AAA_22"/>
    <property type="match status" value="1"/>
</dbReference>
<organism evidence="3 4">
    <name type="scientific">Plasticicumulans acidivorans</name>
    <dbReference type="NCBI Taxonomy" id="886464"/>
    <lineage>
        <taxon>Bacteria</taxon>
        <taxon>Pseudomonadati</taxon>
        <taxon>Pseudomonadota</taxon>
        <taxon>Gammaproteobacteria</taxon>
        <taxon>Candidatus Competibacteraceae</taxon>
        <taxon>Plasticicumulans</taxon>
    </lineage>
</organism>
<accession>A0A317MW21</accession>
<dbReference type="AlphaFoldDB" id="A0A317MW21"/>
<protein>
    <submittedName>
        <fullName evidence="3">Type II secretory pathway predicted ATPase ExeA</fullName>
    </submittedName>
</protein>
<gene>
    <name evidence="3" type="ORF">C7443_10597</name>
</gene>
<dbReference type="Gene3D" id="3.40.50.300">
    <property type="entry name" value="P-loop containing nucleotide triphosphate hydrolases"/>
    <property type="match status" value="1"/>
</dbReference>
<feature type="compositionally biased region" description="Low complexity" evidence="1">
    <location>
        <begin position="413"/>
        <end position="446"/>
    </location>
</feature>
<dbReference type="PANTHER" id="PTHR35894:SF1">
    <property type="entry name" value="PHOSPHORIBULOKINASE _ URIDINE KINASE FAMILY"/>
    <property type="match status" value="1"/>
</dbReference>
<evidence type="ECO:0000256" key="1">
    <source>
        <dbReference type="SAM" id="MobiDB-lite"/>
    </source>
</evidence>
<sequence length="622" mass="65072">MYETTFGFTHAPFTDPDEQHFQPLGNQQAILDALPAAILGGERLLTLTGPVGCGKTMLLRRLRSALAGRRRCVLFWNAHLGFDDLLNYLSEDLGVNAQGHSRGDRIKALRTALVRALAEGCPLLLLIDDAQNLPQDSFEGLQALLELREGGQGLLQVLLCGQPSLDERLMFAPELVSAYPPHAGMLRTLDADETTAYVRARLQAVGGDSELFDASALARIHQLTQGAPRLINRICNQSLLLAYLGSESRINAALVRDVANDTSAHLTLPPMPAGILDPMPARTPIAEESVPHIHTPPQHAPAAIADAAELQDASATAALPEIHANPQAVGHLPLSERPRSGMWLAVLAVLSLGGFIALRQGWLPLPHTTTEPHTAAPTAVQTPAAPPAPANAATDAASVPPTPGDTPLPPGTLQPGTAADTPASAANAADAPADSPSAAAPAAASDEPGPTTDTAASAATLQPATDTSPADKASAVAPLAADAAQTATAEPPAGNPPADPAEAPAATTDVEQLLTAPPPAPALQSAVRSMLATARTQMNGLRYTQPPGDNAVQTFREILQLMPDQPDARAGLAAIRERFLFWGSSALGRNEVDRARRYFEQAQAVEDGADVRERLNALPRAH</sequence>
<feature type="compositionally biased region" description="Polar residues" evidence="1">
    <location>
        <begin position="451"/>
        <end position="468"/>
    </location>
</feature>
<evidence type="ECO:0000313" key="4">
    <source>
        <dbReference type="Proteomes" id="UP000246569"/>
    </source>
</evidence>
<dbReference type="EMBL" id="QGTJ01000005">
    <property type="protein sequence ID" value="PWV61669.1"/>
    <property type="molecule type" value="Genomic_DNA"/>
</dbReference>
<name>A0A317MW21_9GAMM</name>
<feature type="region of interest" description="Disordered" evidence="1">
    <location>
        <begin position="369"/>
        <end position="505"/>
    </location>
</feature>